<dbReference type="PANTHER" id="PTHR11157">
    <property type="entry name" value="FATTY ACID ACYL TRANSFERASE-RELATED"/>
    <property type="match status" value="1"/>
</dbReference>
<keyword evidence="14" id="KW-1185">Reference proteome</keyword>
<keyword evidence="5 12" id="KW-0812">Transmembrane</keyword>
<feature type="transmembrane region" description="Helical" evidence="12">
    <location>
        <begin position="224"/>
        <end position="251"/>
    </location>
</feature>
<dbReference type="GO" id="GO:0030148">
    <property type="term" value="P:sphingolipid biosynthetic process"/>
    <property type="evidence" value="ECO:0007669"/>
    <property type="project" value="TreeGrafter"/>
</dbReference>
<dbReference type="PANTHER" id="PTHR11157:SF17">
    <property type="entry name" value="ELONGATION OF VERY LONG CHAIN FATTY ACIDS PROTEIN 6"/>
    <property type="match status" value="1"/>
</dbReference>
<evidence type="ECO:0000256" key="7">
    <source>
        <dbReference type="ARBA" id="ARBA00022989"/>
    </source>
</evidence>
<feature type="transmembrane region" description="Helical" evidence="12">
    <location>
        <begin position="38"/>
        <end position="55"/>
    </location>
</feature>
<dbReference type="GO" id="GO:0005789">
    <property type="term" value="C:endoplasmic reticulum membrane"/>
    <property type="evidence" value="ECO:0007669"/>
    <property type="project" value="TreeGrafter"/>
</dbReference>
<dbReference type="GO" id="GO:0009922">
    <property type="term" value="F:fatty acid elongase activity"/>
    <property type="evidence" value="ECO:0007669"/>
    <property type="project" value="InterPro"/>
</dbReference>
<dbReference type="AlphaFoldDB" id="A0A7G2CK21"/>
<dbReference type="InterPro" id="IPR030457">
    <property type="entry name" value="ELO_CS"/>
</dbReference>
<feature type="transmembrane region" description="Helical" evidence="12">
    <location>
        <begin position="192"/>
        <end position="212"/>
    </location>
</feature>
<keyword evidence="3 12" id="KW-0444">Lipid biosynthesis</keyword>
<accession>A0A7G2CK21</accession>
<feature type="transmembrane region" description="Helical" evidence="12">
    <location>
        <begin position="75"/>
        <end position="95"/>
    </location>
</feature>
<evidence type="ECO:0000313" key="14">
    <source>
        <dbReference type="Proteomes" id="UP000515908"/>
    </source>
</evidence>
<keyword evidence="9 12" id="KW-0472">Membrane</keyword>
<dbReference type="Pfam" id="PF01151">
    <property type="entry name" value="ELO"/>
    <property type="match status" value="1"/>
</dbReference>
<evidence type="ECO:0000256" key="4">
    <source>
        <dbReference type="ARBA" id="ARBA00022679"/>
    </source>
</evidence>
<dbReference type="PROSITE" id="PS01188">
    <property type="entry name" value="ELO"/>
    <property type="match status" value="1"/>
</dbReference>
<name>A0A7G2CK21_9TRYP</name>
<dbReference type="VEuPathDB" id="TriTrypDB:ADEAN_000680600"/>
<dbReference type="EC" id="2.3.1.-" evidence="12"/>
<keyword evidence="8 12" id="KW-0443">Lipid metabolism</keyword>
<evidence type="ECO:0000256" key="6">
    <source>
        <dbReference type="ARBA" id="ARBA00022832"/>
    </source>
</evidence>
<sequence length="314" mass="37159">MTQELSYNPQYDPNRYPLFDFMRTFEGESVRLWMCDHIEVPVLVAGAYFFLIIYVPDRFMKNREPFQLKNFNRVWNLTLALYSLVGAFYTVPMMYMNLFSKNYQAVLPDGSGRTEIRHGGLFNTLCDWNPTEYYDGPVGFFVSAFILSKIPEMIDTILIILQKKQLIFLHWYHHITVMLYCWHAYTRRISGGIVYAAMNYFVHSIMYSYYLMCTLGLRKYVRPFAPLITFLQIAQMVAGTFFEVACLYYLYRPENKGHAYDRSVGCDTDPTNARLGMMMYMTYYYMFCKLFKRSYIDKKSVSREGQALEAKKQK</sequence>
<dbReference type="Proteomes" id="UP000515908">
    <property type="component" value="Chromosome 13"/>
</dbReference>
<evidence type="ECO:0000256" key="1">
    <source>
        <dbReference type="ARBA" id="ARBA00004141"/>
    </source>
</evidence>
<evidence type="ECO:0000256" key="3">
    <source>
        <dbReference type="ARBA" id="ARBA00022516"/>
    </source>
</evidence>
<gene>
    <name evidence="13" type="ORF">ADEAN_000680600</name>
</gene>
<reference evidence="13 14" key="1">
    <citation type="submission" date="2020-08" db="EMBL/GenBank/DDBJ databases">
        <authorList>
            <person name="Newling K."/>
            <person name="Davey J."/>
            <person name="Forrester S."/>
        </authorList>
    </citation>
    <scope>NUCLEOTIDE SEQUENCE [LARGE SCALE GENOMIC DNA]</scope>
    <source>
        <strain evidence="14">Crithidia deanei Carvalho (ATCC PRA-265)</strain>
    </source>
</reference>
<comment type="catalytic activity">
    <reaction evidence="12">
        <text>an acyl-CoA + malonyl-CoA + H(+) = a 3-oxoacyl-CoA + CO2 + CoA</text>
        <dbReference type="Rhea" id="RHEA:50252"/>
        <dbReference type="ChEBI" id="CHEBI:15378"/>
        <dbReference type="ChEBI" id="CHEBI:16526"/>
        <dbReference type="ChEBI" id="CHEBI:57287"/>
        <dbReference type="ChEBI" id="CHEBI:57384"/>
        <dbReference type="ChEBI" id="CHEBI:58342"/>
        <dbReference type="ChEBI" id="CHEBI:90726"/>
    </reaction>
    <physiologicalReaction direction="left-to-right" evidence="12">
        <dbReference type="Rhea" id="RHEA:50253"/>
    </physiologicalReaction>
</comment>
<evidence type="ECO:0000256" key="8">
    <source>
        <dbReference type="ARBA" id="ARBA00023098"/>
    </source>
</evidence>
<evidence type="ECO:0000256" key="9">
    <source>
        <dbReference type="ARBA" id="ARBA00023136"/>
    </source>
</evidence>
<evidence type="ECO:0000256" key="5">
    <source>
        <dbReference type="ARBA" id="ARBA00022692"/>
    </source>
</evidence>
<evidence type="ECO:0000256" key="12">
    <source>
        <dbReference type="RuleBase" id="RU361115"/>
    </source>
</evidence>
<protein>
    <recommendedName>
        <fullName evidence="11 12">Elongation of fatty acids protein</fullName>
        <ecNumber evidence="12">2.3.1.-</ecNumber>
    </recommendedName>
</protein>
<proteinExistence type="inferred from homology"/>
<keyword evidence="10 12" id="KW-0275">Fatty acid biosynthesis</keyword>
<comment type="subcellular location">
    <subcellularLocation>
        <location evidence="1">Membrane</location>
        <topology evidence="1">Multi-pass membrane protein</topology>
    </subcellularLocation>
</comment>
<keyword evidence="6 12" id="KW-0276">Fatty acid metabolism</keyword>
<organism evidence="13 14">
    <name type="scientific">Angomonas deanei</name>
    <dbReference type="NCBI Taxonomy" id="59799"/>
    <lineage>
        <taxon>Eukaryota</taxon>
        <taxon>Discoba</taxon>
        <taxon>Euglenozoa</taxon>
        <taxon>Kinetoplastea</taxon>
        <taxon>Metakinetoplastina</taxon>
        <taxon>Trypanosomatida</taxon>
        <taxon>Trypanosomatidae</taxon>
        <taxon>Strigomonadinae</taxon>
        <taxon>Angomonas</taxon>
    </lineage>
</organism>
<evidence type="ECO:0000256" key="2">
    <source>
        <dbReference type="ARBA" id="ARBA00007263"/>
    </source>
</evidence>
<keyword evidence="4 12" id="KW-0808">Transferase</keyword>
<evidence type="ECO:0000256" key="10">
    <source>
        <dbReference type="ARBA" id="ARBA00023160"/>
    </source>
</evidence>
<evidence type="ECO:0000313" key="13">
    <source>
        <dbReference type="EMBL" id="CAD2219301.1"/>
    </source>
</evidence>
<dbReference type="EMBL" id="LR877157">
    <property type="protein sequence ID" value="CAD2219301.1"/>
    <property type="molecule type" value="Genomic_DNA"/>
</dbReference>
<dbReference type="GO" id="GO:0034626">
    <property type="term" value="P:fatty acid elongation, polyunsaturated fatty acid"/>
    <property type="evidence" value="ECO:0007669"/>
    <property type="project" value="TreeGrafter"/>
</dbReference>
<feature type="transmembrane region" description="Helical" evidence="12">
    <location>
        <begin position="138"/>
        <end position="161"/>
    </location>
</feature>
<dbReference type="GO" id="GO:0019367">
    <property type="term" value="P:fatty acid elongation, saturated fatty acid"/>
    <property type="evidence" value="ECO:0007669"/>
    <property type="project" value="TreeGrafter"/>
</dbReference>
<evidence type="ECO:0000256" key="11">
    <source>
        <dbReference type="ARBA" id="ARBA00044291"/>
    </source>
</evidence>
<dbReference type="GO" id="GO:0042761">
    <property type="term" value="P:very long-chain fatty acid biosynthetic process"/>
    <property type="evidence" value="ECO:0007669"/>
    <property type="project" value="TreeGrafter"/>
</dbReference>
<dbReference type="InterPro" id="IPR002076">
    <property type="entry name" value="ELO_fam"/>
</dbReference>
<dbReference type="GO" id="GO:0034625">
    <property type="term" value="P:fatty acid elongation, monounsaturated fatty acid"/>
    <property type="evidence" value="ECO:0007669"/>
    <property type="project" value="TreeGrafter"/>
</dbReference>
<keyword evidence="7 12" id="KW-1133">Transmembrane helix</keyword>
<comment type="similarity">
    <text evidence="2 12">Belongs to the ELO family.</text>
</comment>